<dbReference type="CDD" id="cd11462">
    <property type="entry name" value="bHLH-O_HES7"/>
    <property type="match status" value="1"/>
</dbReference>
<dbReference type="InterPro" id="IPR032644">
    <property type="entry name" value="HES-7_bHLH-O"/>
</dbReference>
<keyword evidence="4" id="KW-0805">Transcription regulation</keyword>
<feature type="compositionally biased region" description="Low complexity" evidence="9">
    <location>
        <begin position="272"/>
        <end position="294"/>
    </location>
</feature>
<feature type="region of interest" description="Disordered" evidence="9">
    <location>
        <begin position="272"/>
        <end position="324"/>
    </location>
</feature>
<dbReference type="EMBL" id="JAAMOB010000005">
    <property type="protein sequence ID" value="KAF4113714.1"/>
    <property type="molecule type" value="Genomic_DNA"/>
</dbReference>
<keyword evidence="6" id="KW-0804">Transcription</keyword>
<dbReference type="SUPFAM" id="SSF47459">
    <property type="entry name" value="HLH, helix-loop-helix DNA-binding domain"/>
    <property type="match status" value="1"/>
</dbReference>
<evidence type="ECO:0000256" key="3">
    <source>
        <dbReference type="ARBA" id="ARBA00022491"/>
    </source>
</evidence>
<feature type="region of interest" description="Disordered" evidence="9">
    <location>
        <begin position="72"/>
        <end position="96"/>
    </location>
</feature>
<keyword evidence="13" id="KW-1185">Reference proteome</keyword>
<accession>A0A7J6D3J0</accession>
<name>A0A7J6D3J0_9TELE</name>
<dbReference type="OrthoDB" id="690068at2759"/>
<dbReference type="GO" id="GO:0046983">
    <property type="term" value="F:protein dimerization activity"/>
    <property type="evidence" value="ECO:0007669"/>
    <property type="project" value="InterPro"/>
</dbReference>
<dbReference type="InterPro" id="IPR036638">
    <property type="entry name" value="HLH_DNA-bd_sf"/>
</dbReference>
<dbReference type="InterPro" id="IPR011598">
    <property type="entry name" value="bHLH_dom"/>
</dbReference>
<evidence type="ECO:0000256" key="2">
    <source>
        <dbReference type="ARBA" id="ARBA00022473"/>
    </source>
</evidence>
<dbReference type="PROSITE" id="PS50888">
    <property type="entry name" value="BHLH"/>
    <property type="match status" value="1"/>
</dbReference>
<evidence type="ECO:0000256" key="7">
    <source>
        <dbReference type="ARBA" id="ARBA00023242"/>
    </source>
</evidence>
<reference evidence="12 13" key="1">
    <citation type="submission" date="2020-04" db="EMBL/GenBank/DDBJ databases">
        <title>Chromosome-level genome assembly of a cyprinid fish Onychostoma macrolepis by integration of Nanopore Sequencing, Bionano and Hi-C technology.</title>
        <authorList>
            <person name="Wang D."/>
        </authorList>
    </citation>
    <scope>NUCLEOTIDE SEQUENCE [LARGE SCALE GENOMIC DNA]</scope>
    <source>
        <strain evidence="12">SWU-2019</strain>
        <tissue evidence="12">Muscle</tissue>
    </source>
</reference>
<dbReference type="GO" id="GO:0003677">
    <property type="term" value="F:DNA binding"/>
    <property type="evidence" value="ECO:0007669"/>
    <property type="project" value="UniProtKB-KW"/>
</dbReference>
<evidence type="ECO:0000259" key="10">
    <source>
        <dbReference type="PROSITE" id="PS50888"/>
    </source>
</evidence>
<gene>
    <name evidence="12" type="ORF">G5714_006259</name>
</gene>
<dbReference type="Pfam" id="PF00010">
    <property type="entry name" value="HLH"/>
    <property type="match status" value="1"/>
</dbReference>
<dbReference type="Gene3D" id="4.10.280.10">
    <property type="entry name" value="Helix-loop-helix DNA-binding domain"/>
    <property type="match status" value="1"/>
</dbReference>
<dbReference type="SMART" id="SM00353">
    <property type="entry name" value="HLH"/>
    <property type="match status" value="1"/>
</dbReference>
<dbReference type="Proteomes" id="UP000579812">
    <property type="component" value="Unassembled WGS sequence"/>
</dbReference>
<keyword evidence="7" id="KW-0539">Nucleus</keyword>
<protein>
    <submittedName>
        <fullName evidence="12">Uncharacterized protein</fullName>
    </submittedName>
</protein>
<proteinExistence type="predicted"/>
<keyword evidence="5" id="KW-0238">DNA-binding</keyword>
<dbReference type="InterPro" id="IPR003650">
    <property type="entry name" value="Orange_dom"/>
</dbReference>
<evidence type="ECO:0000313" key="12">
    <source>
        <dbReference type="EMBL" id="KAF4113714.1"/>
    </source>
</evidence>
<evidence type="ECO:0000256" key="6">
    <source>
        <dbReference type="ARBA" id="ARBA00023163"/>
    </source>
</evidence>
<comment type="subunit">
    <text evidence="8">Transcription repression requires formation of a complex with a corepressor protein of the Groucho/TLE family.</text>
</comment>
<comment type="caution">
    <text evidence="12">The sequence shown here is derived from an EMBL/GenBank/DDBJ whole genome shotgun (WGS) entry which is preliminary data.</text>
</comment>
<evidence type="ECO:0000256" key="8">
    <source>
        <dbReference type="ARBA" id="ARBA00023791"/>
    </source>
</evidence>
<keyword evidence="2" id="KW-0217">Developmental protein</keyword>
<evidence type="ECO:0000256" key="5">
    <source>
        <dbReference type="ARBA" id="ARBA00023125"/>
    </source>
</evidence>
<evidence type="ECO:0000259" key="11">
    <source>
        <dbReference type="PROSITE" id="PS51054"/>
    </source>
</evidence>
<keyword evidence="3" id="KW-0678">Repressor</keyword>
<feature type="domain" description="Orange" evidence="11">
    <location>
        <begin position="124"/>
        <end position="158"/>
    </location>
</feature>
<dbReference type="PANTHER" id="PTHR10985">
    <property type="entry name" value="BASIC HELIX-LOOP-HELIX TRANSCRIPTION FACTOR, HES-RELATED"/>
    <property type="match status" value="1"/>
</dbReference>
<feature type="domain" description="BHLH" evidence="10">
    <location>
        <begin position="12"/>
        <end position="69"/>
    </location>
</feature>
<dbReference type="InterPro" id="IPR050370">
    <property type="entry name" value="HES_HEY"/>
</dbReference>
<dbReference type="FunFam" id="4.10.280.10:FF:000063">
    <property type="entry name" value="transcription factor HES-7 isoform X1"/>
    <property type="match status" value="1"/>
</dbReference>
<comment type="subcellular location">
    <subcellularLocation>
        <location evidence="1">Nucleus</location>
    </subcellularLocation>
</comment>
<dbReference type="AlphaFoldDB" id="A0A7J6D3J0"/>
<evidence type="ECO:0000313" key="13">
    <source>
        <dbReference type="Proteomes" id="UP000579812"/>
    </source>
</evidence>
<organism evidence="12 13">
    <name type="scientific">Onychostoma macrolepis</name>
    <dbReference type="NCBI Taxonomy" id="369639"/>
    <lineage>
        <taxon>Eukaryota</taxon>
        <taxon>Metazoa</taxon>
        <taxon>Chordata</taxon>
        <taxon>Craniata</taxon>
        <taxon>Vertebrata</taxon>
        <taxon>Euteleostomi</taxon>
        <taxon>Actinopterygii</taxon>
        <taxon>Neopterygii</taxon>
        <taxon>Teleostei</taxon>
        <taxon>Ostariophysi</taxon>
        <taxon>Cypriniformes</taxon>
        <taxon>Cyprinidae</taxon>
        <taxon>Acrossocheilinae</taxon>
        <taxon>Onychostoma</taxon>
    </lineage>
</organism>
<evidence type="ECO:0000256" key="4">
    <source>
        <dbReference type="ARBA" id="ARBA00023015"/>
    </source>
</evidence>
<dbReference type="GO" id="GO:0005634">
    <property type="term" value="C:nucleus"/>
    <property type="evidence" value="ECO:0007669"/>
    <property type="project" value="UniProtKB-SubCell"/>
</dbReference>
<dbReference type="GO" id="GO:0006355">
    <property type="term" value="P:regulation of DNA-templated transcription"/>
    <property type="evidence" value="ECO:0007669"/>
    <property type="project" value="InterPro"/>
</dbReference>
<dbReference type="PROSITE" id="PS51054">
    <property type="entry name" value="ORANGE"/>
    <property type="match status" value="1"/>
</dbReference>
<evidence type="ECO:0000256" key="9">
    <source>
        <dbReference type="SAM" id="MobiDB-lite"/>
    </source>
</evidence>
<evidence type="ECO:0000256" key="1">
    <source>
        <dbReference type="ARBA" id="ARBA00004123"/>
    </source>
</evidence>
<sequence>MVPPKMASRRPTKRILKPAIEKKRRDRINQRLDELRTLLLDNTLDTRLQNPKLEKAEILELTVEYIRTKASVARDRPSQGNSNKDSDPHDANAPTLLSRRPHIPFASVPEPINVQKQIPSNPIYKAGFKECISRLASFIECVEPSQRDSFIQGLCHHLDSYSSTLSQCRVSSQAAHHPWIPNAELTCRTDVHAIGPIRTSTEPFSYTNSLYPQSFMLHPTGQAMTHPYLSPPYSLSPPPSPCYTSSSPPFSSSPTYLSVPCHFPFPPTISPLSSDSSSSSSSSSLSLSAPALPVAPGPHVQVSVGSPTPVRPTGSSPSCQPRTLRRALFQNQPQSVWRPW</sequence>